<organism evidence="4 5">
    <name type="scientific">Bombella pluederhausensis</name>
    <dbReference type="NCBI Taxonomy" id="2967336"/>
    <lineage>
        <taxon>Bacteria</taxon>
        <taxon>Pseudomonadati</taxon>
        <taxon>Pseudomonadota</taxon>
        <taxon>Alphaproteobacteria</taxon>
        <taxon>Acetobacterales</taxon>
        <taxon>Acetobacteraceae</taxon>
        <taxon>Bombella</taxon>
    </lineage>
</organism>
<keyword evidence="2" id="KW-1133">Transmembrane helix</keyword>
<evidence type="ECO:0000313" key="5">
    <source>
        <dbReference type="Proteomes" id="UP001165576"/>
    </source>
</evidence>
<protein>
    <submittedName>
        <fullName evidence="4">Tim44/TimA family putative adaptor protein</fullName>
    </submittedName>
</protein>
<dbReference type="Gene3D" id="3.10.450.240">
    <property type="match status" value="1"/>
</dbReference>
<comment type="caution">
    <text evidence="4">The sequence shown here is derived from an EMBL/GenBank/DDBJ whole genome shotgun (WGS) entry which is preliminary data.</text>
</comment>
<dbReference type="Proteomes" id="UP001165576">
    <property type="component" value="Unassembled WGS sequence"/>
</dbReference>
<evidence type="ECO:0000256" key="2">
    <source>
        <dbReference type="SAM" id="Phobius"/>
    </source>
</evidence>
<name>A0ABT3WF09_9PROT</name>
<dbReference type="EMBL" id="JANIDY010000001">
    <property type="protein sequence ID" value="MCX5617453.1"/>
    <property type="molecule type" value="Genomic_DNA"/>
</dbReference>
<evidence type="ECO:0000259" key="3">
    <source>
        <dbReference type="SMART" id="SM00978"/>
    </source>
</evidence>
<gene>
    <name evidence="4" type="ORF">NQF86_02020</name>
</gene>
<feature type="domain" description="Tim44-like" evidence="3">
    <location>
        <begin position="84"/>
        <end position="226"/>
    </location>
</feature>
<proteinExistence type="predicted"/>
<accession>A0ABT3WF09</accession>
<dbReference type="Pfam" id="PF04280">
    <property type="entry name" value="Tim44"/>
    <property type="match status" value="1"/>
</dbReference>
<sequence length="227" mass="25045">MAEFPWDIVFWAVLAVVAGSALFFVLGRRVGAQALRQEHIPAVRGAGLQKGGVADAPKPPPLPSRAGTEQKATEYGVPAADSSLGQALARVGMVVNGFSAEYFLKNAEDAFARTIKAFACADRDMLGKTLSPAVLDAFGKILDERERRQEQVYLELRRIERLDYVSAFVEGGVCRLEVRIVSWQISNCRDEQGTIIEGTEALTEFRDRWTFEHEVNGQWKVVATDAD</sequence>
<dbReference type="SMART" id="SM00978">
    <property type="entry name" value="Tim44"/>
    <property type="match status" value="1"/>
</dbReference>
<keyword evidence="2" id="KW-0812">Transmembrane</keyword>
<dbReference type="NCBIfam" id="NF033779">
    <property type="entry name" value="Tim44_TimA_adap"/>
    <property type="match status" value="1"/>
</dbReference>
<feature type="region of interest" description="Disordered" evidence="1">
    <location>
        <begin position="50"/>
        <end position="72"/>
    </location>
</feature>
<keyword evidence="5" id="KW-1185">Reference proteome</keyword>
<evidence type="ECO:0000256" key="1">
    <source>
        <dbReference type="SAM" id="MobiDB-lite"/>
    </source>
</evidence>
<keyword evidence="2" id="KW-0472">Membrane</keyword>
<dbReference type="SUPFAM" id="SSF54427">
    <property type="entry name" value="NTF2-like"/>
    <property type="match status" value="1"/>
</dbReference>
<evidence type="ECO:0000313" key="4">
    <source>
        <dbReference type="EMBL" id="MCX5617453.1"/>
    </source>
</evidence>
<dbReference type="InterPro" id="IPR032710">
    <property type="entry name" value="NTF2-like_dom_sf"/>
</dbReference>
<feature type="transmembrane region" description="Helical" evidence="2">
    <location>
        <begin position="6"/>
        <end position="26"/>
    </location>
</feature>
<reference evidence="4" key="1">
    <citation type="submission" date="2022-07" db="EMBL/GenBank/DDBJ databases">
        <title>Bombella genomes.</title>
        <authorList>
            <person name="Harer L."/>
            <person name="Styblova S."/>
            <person name="Ehrmann M."/>
        </authorList>
    </citation>
    <scope>NUCLEOTIDE SEQUENCE</scope>
    <source>
        <strain evidence="4">TMW 2.2543</strain>
    </source>
</reference>
<dbReference type="InterPro" id="IPR007379">
    <property type="entry name" value="Tim44-like_dom"/>
</dbReference>
<dbReference type="RefSeq" id="WP_266115937.1">
    <property type="nucleotide sequence ID" value="NZ_JANIDY010000001.1"/>
</dbReference>